<gene>
    <name evidence="1" type="ORF">RFULGI_LOCUS9760</name>
</gene>
<reference evidence="1" key="1">
    <citation type="submission" date="2021-06" db="EMBL/GenBank/DDBJ databases">
        <authorList>
            <person name="Kallberg Y."/>
            <person name="Tangrot J."/>
            <person name="Rosling A."/>
        </authorList>
    </citation>
    <scope>NUCLEOTIDE SEQUENCE</scope>
    <source>
        <strain evidence="1">IN212</strain>
    </source>
</reference>
<dbReference type="AlphaFoldDB" id="A0A9N9ET03"/>
<keyword evidence="2" id="KW-1185">Reference proteome</keyword>
<protein>
    <submittedName>
        <fullName evidence="1">17281_t:CDS:1</fullName>
    </submittedName>
</protein>
<proteinExistence type="predicted"/>
<comment type="caution">
    <text evidence="1">The sequence shown here is derived from an EMBL/GenBank/DDBJ whole genome shotgun (WGS) entry which is preliminary data.</text>
</comment>
<name>A0A9N9ET03_9GLOM</name>
<dbReference type="OrthoDB" id="2315391at2759"/>
<dbReference type="Proteomes" id="UP000789396">
    <property type="component" value="Unassembled WGS sequence"/>
</dbReference>
<evidence type="ECO:0000313" key="1">
    <source>
        <dbReference type="EMBL" id="CAG8684567.1"/>
    </source>
</evidence>
<sequence>EEIIENIIKGAIRLGTSASKLHDDIYMPLQQRNFEMELNKINETTSKTRFGKELFEYVKRNWTPPQSWVNVHFEYLHMNFGNGIQLDCYDYELSPSVIFGLRIAYAFFIEKYYSMTFIEFRTRALIKNVGKMPIELFKNIIRNISKYMVSHNFTFIQPFLSGTAPQAVVAQKQASTISFHLVDCPLLDNASMIRIMDHFATKFKAPTFPNRVYEWKLCAPLLQLLINTGGLPRALERLLITCFLRLCDGKTFFNELKSHDYNAIHMMVKEDLERMYNIYGDVKSNKYLAMKLIYHCVEGIPVSDKDCLDEKNPHLTIENLQRDGHIILTPYDKSLYYIRMPLFFIHIYNDILKIVDVEMMNKAFRIDHRMHWQDWELFALNYEAFRTNLAIEMGFSRMTLGELYPGAYGNDIYLQMYVDLKRLHVCEANERFPNNKKLTNKSDNEPIDLESGNVVVLNDASADFAGIILVRMNGARCLLMIQYKWDYGSKEMTKNIVDNEDAKNLNKLISEIKKIYEGYELITIIFTTQPYNGPQDKTGALIISRDNFDKHFGPVFSSLATFSFIRATNPNFWDAKRLKNILDGIGDESIDDVIKKRPYINKDHFYSENPKAKKQKLDFFPLDVPETDVYAPYL</sequence>
<evidence type="ECO:0000313" key="2">
    <source>
        <dbReference type="Proteomes" id="UP000789396"/>
    </source>
</evidence>
<dbReference type="EMBL" id="CAJVPZ010018093">
    <property type="protein sequence ID" value="CAG8684567.1"/>
    <property type="molecule type" value="Genomic_DNA"/>
</dbReference>
<accession>A0A9N9ET03</accession>
<organism evidence="1 2">
    <name type="scientific">Racocetra fulgida</name>
    <dbReference type="NCBI Taxonomy" id="60492"/>
    <lineage>
        <taxon>Eukaryota</taxon>
        <taxon>Fungi</taxon>
        <taxon>Fungi incertae sedis</taxon>
        <taxon>Mucoromycota</taxon>
        <taxon>Glomeromycotina</taxon>
        <taxon>Glomeromycetes</taxon>
        <taxon>Diversisporales</taxon>
        <taxon>Gigasporaceae</taxon>
        <taxon>Racocetra</taxon>
    </lineage>
</organism>
<feature type="non-terminal residue" evidence="1">
    <location>
        <position position="634"/>
    </location>
</feature>